<dbReference type="InterPro" id="IPR001810">
    <property type="entry name" value="F-box_dom"/>
</dbReference>
<gene>
    <name evidence="3" type="primary">LOC111275356</name>
</gene>
<dbReference type="PROSITE" id="PS50181">
    <property type="entry name" value="FBOX"/>
    <property type="match status" value="1"/>
</dbReference>
<organism evidence="2 3">
    <name type="scientific">Durio zibethinus</name>
    <name type="common">Durian</name>
    <dbReference type="NCBI Taxonomy" id="66656"/>
    <lineage>
        <taxon>Eukaryota</taxon>
        <taxon>Viridiplantae</taxon>
        <taxon>Streptophyta</taxon>
        <taxon>Embryophyta</taxon>
        <taxon>Tracheophyta</taxon>
        <taxon>Spermatophyta</taxon>
        <taxon>Magnoliopsida</taxon>
        <taxon>eudicotyledons</taxon>
        <taxon>Gunneridae</taxon>
        <taxon>Pentapetalae</taxon>
        <taxon>rosids</taxon>
        <taxon>malvids</taxon>
        <taxon>Malvales</taxon>
        <taxon>Malvaceae</taxon>
        <taxon>Helicteroideae</taxon>
        <taxon>Durio</taxon>
    </lineage>
</organism>
<keyword evidence="2" id="KW-1185">Reference proteome</keyword>
<dbReference type="PANTHER" id="PTHR48155">
    <property type="entry name" value="OS09G0497600 PROTEIN"/>
    <property type="match status" value="1"/>
</dbReference>
<feature type="domain" description="F-box" evidence="1">
    <location>
        <begin position="14"/>
        <end position="60"/>
    </location>
</feature>
<dbReference type="KEGG" id="dzi:111275356"/>
<dbReference type="PANTHER" id="PTHR48155:SF1">
    <property type="entry name" value="F-BOX DOMAIN-CONTAINING PROTEIN"/>
    <property type="match status" value="1"/>
</dbReference>
<dbReference type="InterPro" id="IPR036047">
    <property type="entry name" value="F-box-like_dom_sf"/>
</dbReference>
<evidence type="ECO:0000313" key="2">
    <source>
        <dbReference type="Proteomes" id="UP000515121"/>
    </source>
</evidence>
<accession>A0A6P5WKY5</accession>
<dbReference type="Gene3D" id="1.20.1280.50">
    <property type="match status" value="1"/>
</dbReference>
<dbReference type="GeneID" id="111275356"/>
<proteinExistence type="predicted"/>
<name>A0A6P5WKY5_DURZI</name>
<dbReference type="RefSeq" id="XP_022716422.1">
    <property type="nucleotide sequence ID" value="XM_022860687.1"/>
</dbReference>
<dbReference type="SUPFAM" id="SSF81383">
    <property type="entry name" value="F-box domain"/>
    <property type="match status" value="1"/>
</dbReference>
<evidence type="ECO:0000259" key="1">
    <source>
        <dbReference type="PROSITE" id="PS50181"/>
    </source>
</evidence>
<dbReference type="AlphaFoldDB" id="A0A6P5WKY5"/>
<protein>
    <submittedName>
        <fullName evidence="3">Uncharacterized protein LOC111275356</fullName>
    </submittedName>
</protein>
<dbReference type="Pfam" id="PF00646">
    <property type="entry name" value="F-box"/>
    <property type="match status" value="1"/>
</dbReference>
<evidence type="ECO:0000313" key="3">
    <source>
        <dbReference type="RefSeq" id="XP_022716422.1"/>
    </source>
</evidence>
<dbReference type="Proteomes" id="UP000515121">
    <property type="component" value="Unplaced"/>
</dbReference>
<dbReference type="OrthoDB" id="1647530at2759"/>
<sequence>MTDNRDNDNLTSTDNSFGKLPDHLLIEIFIRVPVLEWAKVSCVKKQWANLFHGECLWQAALVRTFPLASQDKRWPGPIPRELSKRRFAALYVSKHIFALDDEIDEIVGHTYLFLKEQLELSTMPPHSGILHGTIIADQFIACGKSRDVTHELASQIWLAVLDNLEENQHTFLLLKRLALEGDVFLPFPYSRSIKVQWRVFEKLFTDFRDCVNHADYYDLLAMAKNEFQPIPSAWLGY</sequence>
<reference evidence="3" key="1">
    <citation type="submission" date="2025-08" db="UniProtKB">
        <authorList>
            <consortium name="RefSeq"/>
        </authorList>
    </citation>
    <scope>IDENTIFICATION</scope>
    <source>
        <tissue evidence="3">Fruit stalk</tissue>
    </source>
</reference>